<feature type="region of interest" description="Disordered" evidence="1">
    <location>
        <begin position="476"/>
        <end position="506"/>
    </location>
</feature>
<proteinExistence type="predicted"/>
<reference evidence="3" key="1">
    <citation type="submission" date="2022-10" db="EMBL/GenBank/DDBJ databases">
        <title>Genome sequences of endogenous nimaviruses in decapod crustaceans.</title>
        <authorList>
            <person name="Kawato S."/>
            <person name="Nozaki R."/>
            <person name="Kondo H."/>
            <person name="Hirono I."/>
        </authorList>
    </citation>
    <scope>NUCLEOTIDE SEQUENCE</scope>
    <source>
        <strain evidence="3">Mikawa2016</strain>
    </source>
</reference>
<sequence>MYPKCGAEKSPEAIPYPRIYTYLYIAPSIFSPPNISPSFFFNLMAPTDFSSDLPVGGYTEKNYNDADVYSRNKLLQQQISSLVANEPVIYSFVDITNEGIDGWKSLGIEIERGQALAPFYKITYNVDRLDCSKFSCLPIDVRDSNNGIGSCNFKKTPAIDVSFGLKDETYTACGEACYVLNKQIDPHTGLPKANGNLMIKGDDGICNYINQNLLLWGTLPQSRATQSGDVVNGYNDEFVPPFAVVDNGTYNELEITEAYCQYFKRWFNEKEKKCYRSMWMKFLHMAFGTAISNVFFPQNCNMINNARTRIGTRKLGFKHPNVEKIMEPTGKPAALKIHDDDKQRALAFVVNALTSSILSDEKTIAKNTTHKNYPSSKAVLMKDVTSFIKRRENTDRGIKSENMELLEEKAENLIETLMDFAITCKVHKINDSEARRLILSKVLRVCRNDRCLKLSDALHIITLYFKLKNTMFPNSSNSNNSSTNSSNSSSKNNNNNNNNKPHPIFRNDDDLAMFIDDRYRINNDNPAGRESSNIEEEEKKERPPYVVQLVKSISNSSNASAIIPSLLDVYPFMPTIRKKLTNIAFHLWSDFHDLISPDWARYNNDFSYDNNFFIVLIVDNIIHKSLSYMANACRTIVERLSARTIETLASRGALMAEDALTTVFSRMVLSTAQRLAVDFLVRGSIVTALEIFAELVALVAGILDGVGILLIIGGVLGMILDLALNMAWYENVMTPETLASHIKSYVTAFKSATDLTAGETAPVTPKELVEIAINSETNHFDENDDHHTSPGKNRYEIFLNTYFDEKPLIGSRTDTFLQEAYFEYLGTKTMNSLGQPLSRGFGSTTDQESVTAFQAGSKEKVMKLLHTGARYTDMVSYNAPRVMAYNLEGKEDKHHFARLESLQDTRSTARWTISGAGVAMFVGTLILFFCASTSRLNDIGTILFFIALLVYVILLERSYFAIGKTRSVVHDFIKSSHLFNLSESNLMNHKDVNKLKANSASVRYFFSEFTRPYTDYLLTQ</sequence>
<feature type="transmembrane region" description="Helical" evidence="2">
    <location>
        <begin position="935"/>
        <end position="954"/>
    </location>
</feature>
<evidence type="ECO:0000256" key="2">
    <source>
        <dbReference type="SAM" id="Phobius"/>
    </source>
</evidence>
<evidence type="ECO:0000313" key="3">
    <source>
        <dbReference type="EMBL" id="BDT61856.1"/>
    </source>
</evidence>
<accession>A0A9C7F675</accession>
<keyword evidence="2" id="KW-0812">Transmembrane</keyword>
<keyword evidence="2" id="KW-1133">Transmembrane helix</keyword>
<feature type="compositionally biased region" description="Low complexity" evidence="1">
    <location>
        <begin position="476"/>
        <end position="499"/>
    </location>
</feature>
<keyword evidence="2" id="KW-0472">Membrane</keyword>
<feature type="region of interest" description="Disordered" evidence="1">
    <location>
        <begin position="522"/>
        <end position="541"/>
    </location>
</feature>
<name>A0A9C7F675_9VIRU</name>
<protein>
    <submittedName>
        <fullName evidence="3">Wsv115-like protein</fullName>
    </submittedName>
</protein>
<dbReference type="EMBL" id="LC738870">
    <property type="protein sequence ID" value="BDT61856.1"/>
    <property type="molecule type" value="Genomic_DNA"/>
</dbReference>
<organism evidence="3">
    <name type="scientific">Penaeus monodon majanivirus A</name>
    <dbReference type="NCBI Taxonomy" id="2984271"/>
    <lineage>
        <taxon>Viruses</taxon>
        <taxon>Viruses incertae sedis</taxon>
        <taxon>Naldaviricetes</taxon>
        <taxon>Nimaviridae</taxon>
    </lineage>
</organism>
<feature type="transmembrane region" description="Helical" evidence="2">
    <location>
        <begin position="908"/>
        <end position="929"/>
    </location>
</feature>
<feature type="transmembrane region" description="Helical" evidence="2">
    <location>
        <begin position="695"/>
        <end position="720"/>
    </location>
</feature>
<evidence type="ECO:0000256" key="1">
    <source>
        <dbReference type="SAM" id="MobiDB-lite"/>
    </source>
</evidence>